<dbReference type="InterPro" id="IPR001138">
    <property type="entry name" value="Zn2Cys6_DnaBD"/>
</dbReference>
<feature type="compositionally biased region" description="Basic and acidic residues" evidence="7">
    <location>
        <begin position="76"/>
        <end position="86"/>
    </location>
</feature>
<keyword evidence="6" id="KW-0539">Nucleus</keyword>
<dbReference type="OrthoDB" id="424974at2759"/>
<keyword evidence="4" id="KW-0238">DNA-binding</keyword>
<evidence type="ECO:0000313" key="10">
    <source>
        <dbReference type="Proteomes" id="UP000001745"/>
    </source>
</evidence>
<dbReference type="SUPFAM" id="SSF57701">
    <property type="entry name" value="Zn2/Cys6 DNA-binding domain"/>
    <property type="match status" value="1"/>
</dbReference>
<dbReference type="PROSITE" id="PS00463">
    <property type="entry name" value="ZN2_CY6_FUNGAL_1"/>
    <property type="match status" value="1"/>
</dbReference>
<evidence type="ECO:0000256" key="6">
    <source>
        <dbReference type="ARBA" id="ARBA00023242"/>
    </source>
</evidence>
<sequence length="575" mass="64735">MAAVPRDIDSFNSRKPVLRRYNVERSCIRCHERKIRCDRKTPCSTCTKANAQCQYPGPEKGRRRSKREQQSQLVPRIDEHDDHLDVTRSSQELSPAIPTGNQKTQNVSEGQSLDSNRGFLLKDGASTRYINEGLLSQVLEKETELQSAIDTPGSVGTLEPRAPTLGFRGLISIPCIVTTDLSTLYPSRWQATRLWHVWLNNVNPVLKLLHIPTIQPAFFAAINSPAQVSADFSALLFSIYFAAVTSIDSSEAALILGQCHQAALNNFQYGLELSLHNAGFLDSPTIASVQAMSMYLTCRRNHNSGRSGWALNGLLVRASQSIGLHRDGEHFNLPPLDCEIRRRLWWHVSGLDGRVAEDHGIIIGGLGTLCDTKLPLNIDDADLIACMKDPPQPKKGATEMSLSLILAESNVTTQEIHHIMSRGQNGDEKVAHLKQILQDFKARMEEQYFQYLDINIPIQRYALLLGRMQLAKMEVMARQQYLRGKSVEKSSELACDESLMYAIEVLEKNIMLKTDDLLRNFQWLASSFAQYSALTHVLWHLCVWPESQNTDKVWSIVERSFELEELPSFPGLNQK</sequence>
<protein>
    <submittedName>
        <fullName evidence="9">C6 transcription factor, putative</fullName>
    </submittedName>
</protein>
<dbReference type="eggNOG" id="ENOG502SMKE">
    <property type="taxonomic scope" value="Eukaryota"/>
</dbReference>
<comment type="subcellular location">
    <subcellularLocation>
        <location evidence="1">Nucleus</location>
    </subcellularLocation>
</comment>
<name>B8MSZ9_TALSN</name>
<feature type="domain" description="Zn(2)-C6 fungal-type" evidence="8">
    <location>
        <begin position="26"/>
        <end position="55"/>
    </location>
</feature>
<dbReference type="OMA" id="EVCIRQK"/>
<evidence type="ECO:0000259" key="8">
    <source>
        <dbReference type="PROSITE" id="PS50048"/>
    </source>
</evidence>
<evidence type="ECO:0000256" key="7">
    <source>
        <dbReference type="SAM" id="MobiDB-lite"/>
    </source>
</evidence>
<keyword evidence="10" id="KW-1185">Reference proteome</keyword>
<dbReference type="CDD" id="cd12148">
    <property type="entry name" value="fungal_TF_MHR"/>
    <property type="match status" value="1"/>
</dbReference>
<dbReference type="PANTHER" id="PTHR31001">
    <property type="entry name" value="UNCHARACTERIZED TRANSCRIPTIONAL REGULATORY PROTEIN"/>
    <property type="match status" value="1"/>
</dbReference>
<dbReference type="EMBL" id="EQ962660">
    <property type="protein sequence ID" value="EED12155.1"/>
    <property type="molecule type" value="Genomic_DNA"/>
</dbReference>
<dbReference type="AlphaFoldDB" id="B8MSZ9"/>
<evidence type="ECO:0000256" key="5">
    <source>
        <dbReference type="ARBA" id="ARBA00023163"/>
    </source>
</evidence>
<evidence type="ECO:0000256" key="1">
    <source>
        <dbReference type="ARBA" id="ARBA00004123"/>
    </source>
</evidence>
<dbReference type="InterPro" id="IPR050613">
    <property type="entry name" value="Sec_Metabolite_Reg"/>
</dbReference>
<dbReference type="InterPro" id="IPR007219">
    <property type="entry name" value="XnlR_reg_dom"/>
</dbReference>
<gene>
    <name evidence="9" type="ORF">TSTA_002220</name>
</gene>
<dbReference type="Gene3D" id="4.10.240.10">
    <property type="entry name" value="Zn(2)-C6 fungal-type DNA-binding domain"/>
    <property type="match status" value="1"/>
</dbReference>
<dbReference type="Proteomes" id="UP000001745">
    <property type="component" value="Unassembled WGS sequence"/>
</dbReference>
<dbReference type="InterPro" id="IPR036864">
    <property type="entry name" value="Zn2-C6_fun-type_DNA-bd_sf"/>
</dbReference>
<accession>B8MSZ9</accession>
<dbReference type="GO" id="GO:0008270">
    <property type="term" value="F:zinc ion binding"/>
    <property type="evidence" value="ECO:0007669"/>
    <property type="project" value="InterPro"/>
</dbReference>
<dbReference type="SMART" id="SM00906">
    <property type="entry name" value="Fungal_trans"/>
    <property type="match status" value="1"/>
</dbReference>
<dbReference type="VEuPathDB" id="FungiDB:TSTA_002220"/>
<dbReference type="STRING" id="441959.B8MSZ9"/>
<keyword evidence="2" id="KW-0479">Metal-binding</keyword>
<feature type="compositionally biased region" description="Polar residues" evidence="7">
    <location>
        <begin position="87"/>
        <end position="112"/>
    </location>
</feature>
<dbReference type="HOGENOM" id="CLU_004083_8_0_1"/>
<evidence type="ECO:0000313" key="9">
    <source>
        <dbReference type="EMBL" id="EED12155.1"/>
    </source>
</evidence>
<dbReference type="GO" id="GO:0006351">
    <property type="term" value="P:DNA-templated transcription"/>
    <property type="evidence" value="ECO:0007669"/>
    <property type="project" value="InterPro"/>
</dbReference>
<proteinExistence type="predicted"/>
<dbReference type="GeneID" id="8102833"/>
<dbReference type="GO" id="GO:0003677">
    <property type="term" value="F:DNA binding"/>
    <property type="evidence" value="ECO:0007669"/>
    <property type="project" value="UniProtKB-KW"/>
</dbReference>
<organism evidence="9 10">
    <name type="scientific">Talaromyces stipitatus (strain ATCC 10500 / CBS 375.48 / QM 6759 / NRRL 1006)</name>
    <name type="common">Penicillium stipitatum</name>
    <dbReference type="NCBI Taxonomy" id="441959"/>
    <lineage>
        <taxon>Eukaryota</taxon>
        <taxon>Fungi</taxon>
        <taxon>Dikarya</taxon>
        <taxon>Ascomycota</taxon>
        <taxon>Pezizomycotina</taxon>
        <taxon>Eurotiomycetes</taxon>
        <taxon>Eurotiomycetidae</taxon>
        <taxon>Eurotiales</taxon>
        <taxon>Trichocomaceae</taxon>
        <taxon>Talaromyces</taxon>
        <taxon>Talaromyces sect. Talaromyces</taxon>
    </lineage>
</organism>
<reference evidence="10" key="1">
    <citation type="journal article" date="2015" name="Genome Announc.">
        <title>Genome sequence of the AIDS-associated pathogen Penicillium marneffei (ATCC18224) and its near taxonomic relative Talaromyces stipitatus (ATCC10500).</title>
        <authorList>
            <person name="Nierman W.C."/>
            <person name="Fedorova-Abrams N.D."/>
            <person name="Andrianopoulos A."/>
        </authorList>
    </citation>
    <scope>NUCLEOTIDE SEQUENCE [LARGE SCALE GENOMIC DNA]</scope>
    <source>
        <strain evidence="10">ATCC 10500 / CBS 375.48 / QM 6759 / NRRL 1006</strain>
    </source>
</reference>
<dbReference type="CDD" id="cd00067">
    <property type="entry name" value="GAL4"/>
    <property type="match status" value="1"/>
</dbReference>
<feature type="region of interest" description="Disordered" evidence="7">
    <location>
        <begin position="54"/>
        <end position="112"/>
    </location>
</feature>
<keyword evidence="5" id="KW-0804">Transcription</keyword>
<dbReference type="GO" id="GO:0005634">
    <property type="term" value="C:nucleus"/>
    <property type="evidence" value="ECO:0007669"/>
    <property type="project" value="UniProtKB-SubCell"/>
</dbReference>
<dbReference type="SMART" id="SM00066">
    <property type="entry name" value="GAL4"/>
    <property type="match status" value="1"/>
</dbReference>
<dbReference type="RefSeq" id="XP_002487809.1">
    <property type="nucleotide sequence ID" value="XM_002487764.1"/>
</dbReference>
<evidence type="ECO:0000256" key="2">
    <source>
        <dbReference type="ARBA" id="ARBA00022723"/>
    </source>
</evidence>
<evidence type="ECO:0000256" key="4">
    <source>
        <dbReference type="ARBA" id="ARBA00023125"/>
    </source>
</evidence>
<dbReference type="Pfam" id="PF00172">
    <property type="entry name" value="Zn_clus"/>
    <property type="match status" value="1"/>
</dbReference>
<dbReference type="PANTHER" id="PTHR31001:SF57">
    <property type="entry name" value="ZN(II)2CYS6 TRANSCRIPTION FACTOR (EUROFUNG)"/>
    <property type="match status" value="1"/>
</dbReference>
<dbReference type="Pfam" id="PF04082">
    <property type="entry name" value="Fungal_trans"/>
    <property type="match status" value="1"/>
</dbReference>
<evidence type="ECO:0000256" key="3">
    <source>
        <dbReference type="ARBA" id="ARBA00023015"/>
    </source>
</evidence>
<keyword evidence="3" id="KW-0805">Transcription regulation</keyword>
<dbReference type="PROSITE" id="PS50048">
    <property type="entry name" value="ZN2_CY6_FUNGAL_2"/>
    <property type="match status" value="1"/>
</dbReference>
<dbReference type="PhylomeDB" id="B8MSZ9"/>
<dbReference type="InParanoid" id="B8MSZ9"/>
<dbReference type="GO" id="GO:0000981">
    <property type="term" value="F:DNA-binding transcription factor activity, RNA polymerase II-specific"/>
    <property type="evidence" value="ECO:0007669"/>
    <property type="project" value="InterPro"/>
</dbReference>